<evidence type="ECO:0000313" key="4">
    <source>
        <dbReference type="EMBL" id="MFD2670594.1"/>
    </source>
</evidence>
<dbReference type="Gene3D" id="3.20.20.370">
    <property type="entry name" value="Glycoside hydrolase/deacetylase"/>
    <property type="match status" value="1"/>
</dbReference>
<evidence type="ECO:0000256" key="2">
    <source>
        <dbReference type="ARBA" id="ARBA00022729"/>
    </source>
</evidence>
<dbReference type="InterPro" id="IPR011330">
    <property type="entry name" value="Glyco_hydro/deAcase_b/a-brl"/>
</dbReference>
<dbReference type="PANTHER" id="PTHR34216:SF3">
    <property type="entry name" value="POLY-BETA-1,6-N-ACETYL-D-GLUCOSAMINE N-DEACETYLASE"/>
    <property type="match status" value="1"/>
</dbReference>
<dbReference type="SUPFAM" id="SSF88713">
    <property type="entry name" value="Glycoside hydrolase/deacetylase"/>
    <property type="match status" value="1"/>
</dbReference>
<name>A0ABW5R739_9BACL</name>
<keyword evidence="2" id="KW-0732">Signal</keyword>
<proteinExistence type="predicted"/>
<dbReference type="RefSeq" id="WP_379928001.1">
    <property type="nucleotide sequence ID" value="NZ_JBHUMM010000005.1"/>
</dbReference>
<dbReference type="Pfam" id="PF01522">
    <property type="entry name" value="Polysacc_deac_1"/>
    <property type="match status" value="2"/>
</dbReference>
<protein>
    <submittedName>
        <fullName evidence="4">Polysaccharide deacetylase family protein</fullName>
    </submittedName>
</protein>
<evidence type="ECO:0000256" key="1">
    <source>
        <dbReference type="ARBA" id="ARBA00004613"/>
    </source>
</evidence>
<accession>A0ABW5R739</accession>
<gene>
    <name evidence="4" type="ORF">ACFSUC_03090</name>
</gene>
<comment type="subcellular location">
    <subcellularLocation>
        <location evidence="1">Secreted</location>
    </subcellularLocation>
</comment>
<dbReference type="EMBL" id="JBHUMM010000005">
    <property type="protein sequence ID" value="MFD2670594.1"/>
    <property type="molecule type" value="Genomic_DNA"/>
</dbReference>
<dbReference type="PANTHER" id="PTHR34216">
    <property type="match status" value="1"/>
</dbReference>
<evidence type="ECO:0000259" key="3">
    <source>
        <dbReference type="PROSITE" id="PS51677"/>
    </source>
</evidence>
<reference evidence="5" key="1">
    <citation type="journal article" date="2019" name="Int. J. Syst. Evol. Microbiol.">
        <title>The Global Catalogue of Microorganisms (GCM) 10K type strain sequencing project: providing services to taxonomists for standard genome sequencing and annotation.</title>
        <authorList>
            <consortium name="The Broad Institute Genomics Platform"/>
            <consortium name="The Broad Institute Genome Sequencing Center for Infectious Disease"/>
            <person name="Wu L."/>
            <person name="Ma J."/>
        </authorList>
    </citation>
    <scope>NUCLEOTIDE SEQUENCE [LARGE SCALE GENOMIC DNA]</scope>
    <source>
        <strain evidence="5">KCTC 33676</strain>
    </source>
</reference>
<feature type="domain" description="NodB homology" evidence="3">
    <location>
        <begin position="63"/>
        <end position="327"/>
    </location>
</feature>
<sequence length="327" mass="37917">MQTLTIVMYHYVRDLPYMRYPGIKGLLTSQFRAQLDYFARYYTFVTMEACIAALNSGQDLPARALLLTFDDGYLDHYTNVFPLLHERGIQGSFFPAAKPIREKKVLQVNKIHFILESATRLEPVIRDLFDLLDQHRENYALDSNASYVRRLAVANRLDSKEVIFLKRMLQKELPVQVREPIVDELFQRYVSTDESILATELYMSMDQIRCMARNGMYIGGHGDQHCWLDALSVEEQEKEVAGTMAFLQEVGVSRSSWVMCYPYGGYNASMIELLRKHRFQMALTTQVGLSTLTPSHAYTLNRLDTVDFPMQGDAPPNRWTRQILQWR</sequence>
<comment type="caution">
    <text evidence="4">The sequence shown here is derived from an EMBL/GenBank/DDBJ whole genome shotgun (WGS) entry which is preliminary data.</text>
</comment>
<dbReference type="InterPro" id="IPR002509">
    <property type="entry name" value="NODB_dom"/>
</dbReference>
<dbReference type="CDD" id="cd10971">
    <property type="entry name" value="CE4_DAC_u2_5s"/>
    <property type="match status" value="1"/>
</dbReference>
<evidence type="ECO:0000313" key="5">
    <source>
        <dbReference type="Proteomes" id="UP001597497"/>
    </source>
</evidence>
<keyword evidence="5" id="KW-1185">Reference proteome</keyword>
<dbReference type="Proteomes" id="UP001597497">
    <property type="component" value="Unassembled WGS sequence"/>
</dbReference>
<organism evidence="4 5">
    <name type="scientific">Marinicrinis sediminis</name>
    <dbReference type="NCBI Taxonomy" id="1652465"/>
    <lineage>
        <taxon>Bacteria</taxon>
        <taxon>Bacillati</taxon>
        <taxon>Bacillota</taxon>
        <taxon>Bacilli</taxon>
        <taxon>Bacillales</taxon>
        <taxon>Paenibacillaceae</taxon>
    </lineage>
</organism>
<dbReference type="InterPro" id="IPR051398">
    <property type="entry name" value="Polysacch_Deacetylase"/>
</dbReference>
<dbReference type="PROSITE" id="PS51677">
    <property type="entry name" value="NODB"/>
    <property type="match status" value="1"/>
</dbReference>